<dbReference type="Proteomes" id="UP001230156">
    <property type="component" value="Unassembled WGS sequence"/>
</dbReference>
<accession>A0ABU0YV55</accession>
<reference evidence="2" key="1">
    <citation type="submission" date="2023-08" db="EMBL/GenBank/DDBJ databases">
        <title>Rhodospirillaceae gen. nov., a novel taxon isolated from the Yangtze River Yuezi River estuary sludge.</title>
        <authorList>
            <person name="Ruan L."/>
        </authorList>
    </citation>
    <scope>NUCLEOTIDE SEQUENCE [LARGE SCALE GENOMIC DNA]</scope>
    <source>
        <strain evidence="2">R-7</strain>
    </source>
</reference>
<name>A0ABU0YV55_9PROT</name>
<comment type="caution">
    <text evidence="1">The sequence shown here is derived from an EMBL/GenBank/DDBJ whole genome shotgun (WGS) entry which is preliminary data.</text>
</comment>
<dbReference type="RefSeq" id="WP_379959882.1">
    <property type="nucleotide sequence ID" value="NZ_JAUYVI010000007.1"/>
</dbReference>
<sequence length="63" mass="6853">MDGCAVRGCVSQDGRQEHSTQLLSEISEEDFMPGIDCEEADAVIGVSMIAYTATDWISEGRQL</sequence>
<evidence type="ECO:0000313" key="1">
    <source>
        <dbReference type="EMBL" id="MDQ7250513.1"/>
    </source>
</evidence>
<dbReference type="EMBL" id="JAUYVI010000007">
    <property type="protein sequence ID" value="MDQ7250513.1"/>
    <property type="molecule type" value="Genomic_DNA"/>
</dbReference>
<evidence type="ECO:0000313" key="2">
    <source>
        <dbReference type="Proteomes" id="UP001230156"/>
    </source>
</evidence>
<keyword evidence="2" id="KW-1185">Reference proteome</keyword>
<organism evidence="1 2">
    <name type="scientific">Dongia sedimenti</name>
    <dbReference type="NCBI Taxonomy" id="3064282"/>
    <lineage>
        <taxon>Bacteria</taxon>
        <taxon>Pseudomonadati</taxon>
        <taxon>Pseudomonadota</taxon>
        <taxon>Alphaproteobacteria</taxon>
        <taxon>Rhodospirillales</taxon>
        <taxon>Dongiaceae</taxon>
        <taxon>Dongia</taxon>
    </lineage>
</organism>
<gene>
    <name evidence="1" type="ORF">Q8A70_22675</name>
</gene>
<proteinExistence type="predicted"/>
<protein>
    <submittedName>
        <fullName evidence="1">Uncharacterized protein</fullName>
    </submittedName>
</protein>